<name>A0A1X7V8Y4_AMPQE</name>
<dbReference type="Pfam" id="PF00643">
    <property type="entry name" value="zf-B_box"/>
    <property type="match status" value="1"/>
</dbReference>
<dbReference type="InterPro" id="IPR000315">
    <property type="entry name" value="Znf_B-box"/>
</dbReference>
<dbReference type="PANTHER" id="PTHR25462">
    <property type="entry name" value="BONUS, ISOFORM C-RELATED"/>
    <property type="match status" value="1"/>
</dbReference>
<keyword evidence="1" id="KW-0479">Metal-binding</keyword>
<dbReference type="AlphaFoldDB" id="A0A1X7V8Y4"/>
<dbReference type="PANTHER" id="PTHR25462:SF296">
    <property type="entry name" value="MEIOTIC P26, ISOFORM F"/>
    <property type="match status" value="1"/>
</dbReference>
<keyword evidence="1" id="KW-0862">Zinc</keyword>
<dbReference type="Gene3D" id="3.30.160.60">
    <property type="entry name" value="Classic Zinc Finger"/>
    <property type="match status" value="1"/>
</dbReference>
<evidence type="ECO:0000259" key="2">
    <source>
        <dbReference type="PROSITE" id="PS50119"/>
    </source>
</evidence>
<protein>
    <recommendedName>
        <fullName evidence="2">B box-type domain-containing protein</fullName>
    </recommendedName>
</protein>
<sequence>KCLIKAKEKESSADTSLKCPTCDTSVNLPGSSINQKKLSLKINLLVKKASCVTSIHALMIPRSHKHKQGTVHHELMDTSATKDFQSNDLPKITHQAVNCAQHSNEKLKFYCKNCEKVVCRDCILLDHQGHEYKGYKEECEASCNVLKAKCG</sequence>
<evidence type="ECO:0000256" key="1">
    <source>
        <dbReference type="PROSITE-ProRule" id="PRU00024"/>
    </source>
</evidence>
<dbReference type="SMART" id="SM00336">
    <property type="entry name" value="BBOX"/>
    <property type="match status" value="1"/>
</dbReference>
<dbReference type="GO" id="GO:0008270">
    <property type="term" value="F:zinc ion binding"/>
    <property type="evidence" value="ECO:0007669"/>
    <property type="project" value="UniProtKB-KW"/>
</dbReference>
<dbReference type="InParanoid" id="A0A1X7V8Y4"/>
<reference evidence="3" key="1">
    <citation type="submission" date="2017-05" db="UniProtKB">
        <authorList>
            <consortium name="EnsemblMetazoa"/>
        </authorList>
    </citation>
    <scope>IDENTIFICATION</scope>
</reference>
<keyword evidence="1" id="KW-0863">Zinc-finger</keyword>
<proteinExistence type="predicted"/>
<evidence type="ECO:0000313" key="3">
    <source>
        <dbReference type="EnsemblMetazoa" id="Aqu2.1.36750_001"/>
    </source>
</evidence>
<dbReference type="PROSITE" id="PS50119">
    <property type="entry name" value="ZF_BBOX"/>
    <property type="match status" value="1"/>
</dbReference>
<feature type="domain" description="B box-type" evidence="2">
    <location>
        <begin position="94"/>
        <end position="135"/>
    </location>
</feature>
<organism evidence="3">
    <name type="scientific">Amphimedon queenslandica</name>
    <name type="common">Sponge</name>
    <dbReference type="NCBI Taxonomy" id="400682"/>
    <lineage>
        <taxon>Eukaryota</taxon>
        <taxon>Metazoa</taxon>
        <taxon>Porifera</taxon>
        <taxon>Demospongiae</taxon>
        <taxon>Heteroscleromorpha</taxon>
        <taxon>Haplosclerida</taxon>
        <taxon>Niphatidae</taxon>
        <taxon>Amphimedon</taxon>
    </lineage>
</organism>
<dbReference type="InterPro" id="IPR047153">
    <property type="entry name" value="TRIM45/56/19-like"/>
</dbReference>
<dbReference type="EnsemblMetazoa" id="Aqu2.1.36750_001">
    <property type="protein sequence ID" value="Aqu2.1.36750_001"/>
    <property type="gene ID" value="Aqu2.1.36750"/>
</dbReference>
<dbReference type="SUPFAM" id="SSF57845">
    <property type="entry name" value="B-box zinc-binding domain"/>
    <property type="match status" value="1"/>
</dbReference>
<accession>A0A1X7V8Y4</accession>